<evidence type="ECO:0000313" key="3">
    <source>
        <dbReference type="Proteomes" id="UP000433493"/>
    </source>
</evidence>
<feature type="domain" description="YqaJ viral recombinase" evidence="1">
    <location>
        <begin position="61"/>
        <end position="184"/>
    </location>
</feature>
<dbReference type="InterPro" id="IPR019080">
    <property type="entry name" value="YqaJ_viral_recombinase"/>
</dbReference>
<comment type="caution">
    <text evidence="2">The sequence shown here is derived from an EMBL/GenBank/DDBJ whole genome shotgun (WGS) entry which is preliminary data.</text>
</comment>
<dbReference type="InterPro" id="IPR011604">
    <property type="entry name" value="PDDEXK-like_dom_sf"/>
</dbReference>
<evidence type="ECO:0000259" key="1">
    <source>
        <dbReference type="Pfam" id="PF09588"/>
    </source>
</evidence>
<keyword evidence="3" id="KW-1185">Reference proteome</keyword>
<organism evidence="2 3">
    <name type="scientific">Gulosibacter chungangensis</name>
    <dbReference type="NCBI Taxonomy" id="979746"/>
    <lineage>
        <taxon>Bacteria</taxon>
        <taxon>Bacillati</taxon>
        <taxon>Actinomycetota</taxon>
        <taxon>Actinomycetes</taxon>
        <taxon>Micrococcales</taxon>
        <taxon>Microbacteriaceae</taxon>
        <taxon>Gulosibacter</taxon>
    </lineage>
</organism>
<proteinExistence type="predicted"/>
<dbReference type="InterPro" id="IPR011335">
    <property type="entry name" value="Restrct_endonuc-II-like"/>
</dbReference>
<evidence type="ECO:0000313" key="2">
    <source>
        <dbReference type="EMBL" id="KAB1645313.1"/>
    </source>
</evidence>
<dbReference type="EMBL" id="WBKB01000001">
    <property type="protein sequence ID" value="KAB1645313.1"/>
    <property type="molecule type" value="Genomic_DNA"/>
</dbReference>
<name>A0A7J5BGA3_9MICO</name>
<sequence>MKRRTESFETYVVRQTRPAMAPSLPVEGTVWKSGILEELRNSRPKGPVASRIVCSSEDRDNWLAERRRGITATDAARLATPTSVKAVAADKIYGSSFSGNAFTDFGRQREPVIADWMHREHGIASCGLLFRSEGNPRHLATPDGLAEWGEEVVLAEIKTVNKTWKRIPRNYLRQVWWQQYVLGAQRTLFVWERHENFVVQDPEPKFVWIDRDDAEIEKLVKLADEVLARVHHGA</sequence>
<protein>
    <submittedName>
        <fullName evidence="2">YqaJ viral recombinase family protein</fullName>
    </submittedName>
</protein>
<gene>
    <name evidence="2" type="ORF">F8O05_00945</name>
</gene>
<dbReference type="OrthoDB" id="4920438at2"/>
<dbReference type="Gene3D" id="3.90.320.10">
    <property type="match status" value="1"/>
</dbReference>
<dbReference type="SUPFAM" id="SSF52980">
    <property type="entry name" value="Restriction endonuclease-like"/>
    <property type="match status" value="1"/>
</dbReference>
<reference evidence="2 3" key="1">
    <citation type="submission" date="2019-09" db="EMBL/GenBank/DDBJ databases">
        <title>Phylogeny of genus Pseudoclavibacter and closely related genus.</title>
        <authorList>
            <person name="Li Y."/>
        </authorList>
    </citation>
    <scope>NUCLEOTIDE SEQUENCE [LARGE SCALE GENOMIC DNA]</scope>
    <source>
        <strain evidence="2 3">KCTC 13959</strain>
    </source>
</reference>
<dbReference type="Proteomes" id="UP000433493">
    <property type="component" value="Unassembled WGS sequence"/>
</dbReference>
<accession>A0A7J5BGA3</accession>
<dbReference type="Pfam" id="PF09588">
    <property type="entry name" value="YqaJ"/>
    <property type="match status" value="1"/>
</dbReference>
<dbReference type="AlphaFoldDB" id="A0A7J5BGA3"/>